<dbReference type="PROSITE" id="PS51687">
    <property type="entry name" value="SAM_MT_RNA_M5U"/>
    <property type="match status" value="1"/>
</dbReference>
<organism evidence="7 8">
    <name type="scientific">Brevibacterium senegalense</name>
    <dbReference type="NCBI Taxonomy" id="1033736"/>
    <lineage>
        <taxon>Bacteria</taxon>
        <taxon>Bacillati</taxon>
        <taxon>Actinomycetota</taxon>
        <taxon>Actinomycetes</taxon>
        <taxon>Micrococcales</taxon>
        <taxon>Brevibacteriaceae</taxon>
        <taxon>Brevibacterium</taxon>
    </lineage>
</organism>
<evidence type="ECO:0000256" key="2">
    <source>
        <dbReference type="ARBA" id="ARBA00022679"/>
    </source>
</evidence>
<dbReference type="PROSITE" id="PS01230">
    <property type="entry name" value="TRMA_1"/>
    <property type="match status" value="1"/>
</dbReference>
<reference evidence="7" key="2">
    <citation type="submission" date="2021-09" db="EMBL/GenBank/DDBJ databases">
        <authorList>
            <person name="Gilroy R."/>
        </authorList>
    </citation>
    <scope>NUCLEOTIDE SEQUENCE</scope>
    <source>
        <strain evidence="7">ChiGjej5B5-7349</strain>
    </source>
</reference>
<dbReference type="Proteomes" id="UP000784435">
    <property type="component" value="Unassembled WGS sequence"/>
</dbReference>
<dbReference type="Gene3D" id="3.40.50.150">
    <property type="entry name" value="Vaccinia Virus protein VP39"/>
    <property type="match status" value="1"/>
</dbReference>
<evidence type="ECO:0000256" key="1">
    <source>
        <dbReference type="ARBA" id="ARBA00022603"/>
    </source>
</evidence>
<dbReference type="Gene3D" id="2.40.50.1070">
    <property type="match status" value="1"/>
</dbReference>
<dbReference type="PANTHER" id="PTHR11061:SF30">
    <property type="entry name" value="TRNA (URACIL(54)-C(5))-METHYLTRANSFERASE"/>
    <property type="match status" value="1"/>
</dbReference>
<evidence type="ECO:0000313" key="8">
    <source>
        <dbReference type="Proteomes" id="UP000784435"/>
    </source>
</evidence>
<comment type="similarity">
    <text evidence="4">Belongs to the class I-like SAM-binding methyltransferase superfamily. RNA M5U methyltransferase family.</text>
</comment>
<dbReference type="GO" id="GO:0070475">
    <property type="term" value="P:rRNA base methylation"/>
    <property type="evidence" value="ECO:0007669"/>
    <property type="project" value="TreeGrafter"/>
</dbReference>
<name>A0A921SMT6_9MICO</name>
<dbReference type="EMBL" id="DYUK01000044">
    <property type="protein sequence ID" value="HJG79169.1"/>
    <property type="molecule type" value="Genomic_DNA"/>
</dbReference>
<comment type="caution">
    <text evidence="7">The sequence shown here is derived from an EMBL/GenBank/DDBJ whole genome shotgun (WGS) entry which is preliminary data.</text>
</comment>
<keyword evidence="2 4" id="KW-0808">Transferase</keyword>
<feature type="binding site" evidence="4">
    <location>
        <position position="348"/>
    </location>
    <ligand>
        <name>S-adenosyl-L-methionine</name>
        <dbReference type="ChEBI" id="CHEBI:59789"/>
    </ligand>
</feature>
<sequence>MPCAHYDAGRCRSCTLLPVRTRTRIDDLQEQLSQLLAPFAQAAPPQDADSQAVPVQDAPHLSRAPSPWRAPVRSPEAGFRNKAKMVAGGTAETPTFGLLDEDGRGVDLSDCPLYPPPIHAVLTALPALIRRAQVAPYDVARRRGELKHVLVTAAPSGQVMVRFVLRTERPVPRLAEHMSLLTEAVSSAGFEVRVVTANLQADHAAVLEGPTEVPITGDDALTVVQGRVPLRVLPQSFLQTNTVVASQLYLQVAAWVDEIAEARAAPAGAPFTVWDLFCGVGGFALHCARPAGDASRRVIGVETSAQAVASATRTARQLGLAAEFTTADATGFATGFTAEAPPDALIVNPPRRGLGRDLAQWIEDSGIEDVVYSSCNPQTLAADLAVMRSYRIVEARLLDMFPHTAHAEVVVRLTRILPSDRG</sequence>
<feature type="active site" description="Nucleophile" evidence="4">
    <location>
        <position position="375"/>
    </location>
</feature>
<keyword evidence="3 4" id="KW-0949">S-adenosyl-L-methionine</keyword>
<dbReference type="AlphaFoldDB" id="A0A921SMT6"/>
<evidence type="ECO:0000256" key="4">
    <source>
        <dbReference type="PROSITE-ProRule" id="PRU01024"/>
    </source>
</evidence>
<feature type="binding site" evidence="4">
    <location>
        <position position="302"/>
    </location>
    <ligand>
        <name>S-adenosyl-L-methionine</name>
        <dbReference type="ChEBI" id="CHEBI:59789"/>
    </ligand>
</feature>
<protein>
    <submittedName>
        <fullName evidence="7">Methyltransferase domain-containing protein</fullName>
    </submittedName>
</protein>
<dbReference type="Pfam" id="PF05958">
    <property type="entry name" value="tRNA_U5-meth_tr"/>
    <property type="match status" value="1"/>
</dbReference>
<accession>A0A921SMT6</accession>
<evidence type="ECO:0000256" key="3">
    <source>
        <dbReference type="ARBA" id="ARBA00022691"/>
    </source>
</evidence>
<gene>
    <name evidence="7" type="ORF">K8V08_02020</name>
</gene>
<dbReference type="PANTHER" id="PTHR11061">
    <property type="entry name" value="RNA M5U METHYLTRANSFERASE"/>
    <property type="match status" value="1"/>
</dbReference>
<evidence type="ECO:0000256" key="6">
    <source>
        <dbReference type="SAM" id="MobiDB-lite"/>
    </source>
</evidence>
<feature type="region of interest" description="Disordered" evidence="6">
    <location>
        <begin position="41"/>
        <end position="74"/>
    </location>
</feature>
<feature type="binding site" evidence="4">
    <location>
        <position position="277"/>
    </location>
    <ligand>
        <name>S-adenosyl-L-methionine</name>
        <dbReference type="ChEBI" id="CHEBI:59789"/>
    </ligand>
</feature>
<keyword evidence="1 4" id="KW-0489">Methyltransferase</keyword>
<dbReference type="InterPro" id="IPR010280">
    <property type="entry name" value="U5_MeTrfase_fam"/>
</dbReference>
<feature type="compositionally biased region" description="Low complexity" evidence="6">
    <location>
        <begin position="41"/>
        <end position="52"/>
    </location>
</feature>
<feature type="active site" evidence="5">
    <location>
        <position position="375"/>
    </location>
</feature>
<feature type="binding site" evidence="4">
    <location>
        <position position="239"/>
    </location>
    <ligand>
        <name>S-adenosyl-L-methionine</name>
        <dbReference type="ChEBI" id="CHEBI:59789"/>
    </ligand>
</feature>
<dbReference type="InterPro" id="IPR030390">
    <property type="entry name" value="MeTrfase_TrmA_AS"/>
</dbReference>
<reference evidence="7" key="1">
    <citation type="journal article" date="2021" name="PeerJ">
        <title>Extensive microbial diversity within the chicken gut microbiome revealed by metagenomics and culture.</title>
        <authorList>
            <person name="Gilroy R."/>
            <person name="Ravi A."/>
            <person name="Getino M."/>
            <person name="Pursley I."/>
            <person name="Horton D.L."/>
            <person name="Alikhan N.F."/>
            <person name="Baker D."/>
            <person name="Gharbi K."/>
            <person name="Hall N."/>
            <person name="Watson M."/>
            <person name="Adriaenssens E.M."/>
            <person name="Foster-Nyarko E."/>
            <person name="Jarju S."/>
            <person name="Secka A."/>
            <person name="Antonio M."/>
            <person name="Oren A."/>
            <person name="Chaudhuri R.R."/>
            <person name="La Ragione R."/>
            <person name="Hildebrand F."/>
            <person name="Pallen M.J."/>
        </authorList>
    </citation>
    <scope>NUCLEOTIDE SEQUENCE</scope>
    <source>
        <strain evidence="7">ChiGjej5B5-7349</strain>
    </source>
</reference>
<dbReference type="SUPFAM" id="SSF53335">
    <property type="entry name" value="S-adenosyl-L-methionine-dependent methyltransferases"/>
    <property type="match status" value="1"/>
</dbReference>
<evidence type="ECO:0000256" key="5">
    <source>
        <dbReference type="PROSITE-ProRule" id="PRU10015"/>
    </source>
</evidence>
<dbReference type="GO" id="GO:0070041">
    <property type="term" value="F:rRNA (uridine-C5-)-methyltransferase activity"/>
    <property type="evidence" value="ECO:0007669"/>
    <property type="project" value="TreeGrafter"/>
</dbReference>
<evidence type="ECO:0000313" key="7">
    <source>
        <dbReference type="EMBL" id="HJG79169.1"/>
    </source>
</evidence>
<proteinExistence type="inferred from homology"/>
<dbReference type="InterPro" id="IPR029063">
    <property type="entry name" value="SAM-dependent_MTases_sf"/>
</dbReference>
<dbReference type="CDD" id="cd02440">
    <property type="entry name" value="AdoMet_MTases"/>
    <property type="match status" value="1"/>
</dbReference>